<evidence type="ECO:0000256" key="1">
    <source>
        <dbReference type="ARBA" id="ARBA00022737"/>
    </source>
</evidence>
<dbReference type="AlphaFoldDB" id="A0A5C5WYH9"/>
<gene>
    <name evidence="4" type="ORF">KOR42_25580</name>
</gene>
<dbReference type="PROSITE" id="PS50297">
    <property type="entry name" value="ANK_REP_REGION"/>
    <property type="match status" value="2"/>
</dbReference>
<dbReference type="RefSeq" id="WP_146510094.1">
    <property type="nucleotide sequence ID" value="NZ_SIHI01000002.1"/>
</dbReference>
<evidence type="ECO:0000256" key="2">
    <source>
        <dbReference type="ARBA" id="ARBA00023043"/>
    </source>
</evidence>
<evidence type="ECO:0000313" key="4">
    <source>
        <dbReference type="EMBL" id="TWT55747.1"/>
    </source>
</evidence>
<dbReference type="PANTHER" id="PTHR24198:SF165">
    <property type="entry name" value="ANKYRIN REPEAT-CONTAINING PROTEIN-RELATED"/>
    <property type="match status" value="1"/>
</dbReference>
<dbReference type="InterPro" id="IPR002110">
    <property type="entry name" value="Ankyrin_rpt"/>
</dbReference>
<accession>A0A5C5WYH9</accession>
<proteinExistence type="predicted"/>
<dbReference type="EMBL" id="SIHI01000002">
    <property type="protein sequence ID" value="TWT55747.1"/>
    <property type="molecule type" value="Genomic_DNA"/>
</dbReference>
<reference evidence="4 5" key="1">
    <citation type="submission" date="2019-02" db="EMBL/GenBank/DDBJ databases">
        <title>Deep-cultivation of Planctomycetes and their phenomic and genomic characterization uncovers novel biology.</title>
        <authorList>
            <person name="Wiegand S."/>
            <person name="Jogler M."/>
            <person name="Boedeker C."/>
            <person name="Pinto D."/>
            <person name="Vollmers J."/>
            <person name="Rivas-Marin E."/>
            <person name="Kohn T."/>
            <person name="Peeters S.H."/>
            <person name="Heuer A."/>
            <person name="Rast P."/>
            <person name="Oberbeckmann S."/>
            <person name="Bunk B."/>
            <person name="Jeske O."/>
            <person name="Meyerdierks A."/>
            <person name="Storesund J.E."/>
            <person name="Kallscheuer N."/>
            <person name="Luecker S."/>
            <person name="Lage O.M."/>
            <person name="Pohl T."/>
            <person name="Merkel B.J."/>
            <person name="Hornburger P."/>
            <person name="Mueller R.-W."/>
            <person name="Bruemmer F."/>
            <person name="Labrenz M."/>
            <person name="Spormann A.M."/>
            <person name="Op Den Camp H."/>
            <person name="Overmann J."/>
            <person name="Amann R."/>
            <person name="Jetten M.S.M."/>
            <person name="Mascher T."/>
            <person name="Medema M.H."/>
            <person name="Devos D.P."/>
            <person name="Kaster A.-K."/>
            <person name="Ovreas L."/>
            <person name="Rohde M."/>
            <person name="Galperin M.Y."/>
            <person name="Jogler C."/>
        </authorList>
    </citation>
    <scope>NUCLEOTIDE SEQUENCE [LARGE SCALE GENOMIC DNA]</scope>
    <source>
        <strain evidence="4 5">KOR42</strain>
    </source>
</reference>
<keyword evidence="2 3" id="KW-0040">ANK repeat</keyword>
<dbReference type="SUPFAM" id="SSF48403">
    <property type="entry name" value="Ankyrin repeat"/>
    <property type="match status" value="1"/>
</dbReference>
<feature type="repeat" description="ANK" evidence="3">
    <location>
        <begin position="40"/>
        <end position="72"/>
    </location>
</feature>
<comment type="caution">
    <text evidence="4">The sequence shown here is derived from an EMBL/GenBank/DDBJ whole genome shotgun (WGS) entry which is preliminary data.</text>
</comment>
<dbReference type="SMART" id="SM00248">
    <property type="entry name" value="ANK"/>
    <property type="match status" value="5"/>
</dbReference>
<dbReference type="PANTHER" id="PTHR24198">
    <property type="entry name" value="ANKYRIN REPEAT AND PROTEIN KINASE DOMAIN-CONTAINING PROTEIN"/>
    <property type="match status" value="1"/>
</dbReference>
<sequence>MTNTQLVFELIDAGDLDVLRSLIAADPAVVFVRHADANLFHWTTLQYAASEGKLDVCRLLVEQGAEVYTNPMNSYPPVIQAVWKKHQDVVDYFLKEIPHLAEGTNGTGVALNLAAREGWTEIVDLHLKKDPLSVFQRGWIGDTPLHWPAHNNHGEIVQKLIAAGADIEADEINCYGGKPLHWASEHAPESVRRLLAAGANVNSRNIKEDSDFFGVTPLIMNATQRDDCDEVTQLLLQAGADPSLIDAQGKTALDHARERGLAKITKVLESWRS</sequence>
<organism evidence="4 5">
    <name type="scientific">Thalassoglobus neptunius</name>
    <dbReference type="NCBI Taxonomy" id="1938619"/>
    <lineage>
        <taxon>Bacteria</taxon>
        <taxon>Pseudomonadati</taxon>
        <taxon>Planctomycetota</taxon>
        <taxon>Planctomycetia</taxon>
        <taxon>Planctomycetales</taxon>
        <taxon>Planctomycetaceae</taxon>
        <taxon>Thalassoglobus</taxon>
    </lineage>
</organism>
<dbReference type="OrthoDB" id="2826662at2"/>
<keyword evidence="1" id="KW-0677">Repeat</keyword>
<protein>
    <submittedName>
        <fullName evidence="4">Ankyrin repeats (3 copies)</fullName>
    </submittedName>
</protein>
<dbReference type="InterPro" id="IPR036770">
    <property type="entry name" value="Ankyrin_rpt-contain_sf"/>
</dbReference>
<dbReference type="Gene3D" id="1.25.40.20">
    <property type="entry name" value="Ankyrin repeat-containing domain"/>
    <property type="match status" value="2"/>
</dbReference>
<dbReference type="Pfam" id="PF00023">
    <property type="entry name" value="Ank"/>
    <property type="match status" value="1"/>
</dbReference>
<dbReference type="PRINTS" id="PR01415">
    <property type="entry name" value="ANKYRIN"/>
</dbReference>
<evidence type="ECO:0000256" key="3">
    <source>
        <dbReference type="PROSITE-ProRule" id="PRU00023"/>
    </source>
</evidence>
<dbReference type="Proteomes" id="UP000317243">
    <property type="component" value="Unassembled WGS sequence"/>
</dbReference>
<feature type="repeat" description="ANK" evidence="3">
    <location>
        <begin position="213"/>
        <end position="247"/>
    </location>
</feature>
<dbReference type="PROSITE" id="PS50088">
    <property type="entry name" value="ANK_REPEAT"/>
    <property type="match status" value="3"/>
</dbReference>
<feature type="repeat" description="ANK" evidence="3">
    <location>
        <begin position="140"/>
        <end position="172"/>
    </location>
</feature>
<keyword evidence="5" id="KW-1185">Reference proteome</keyword>
<dbReference type="Pfam" id="PF12796">
    <property type="entry name" value="Ank_2"/>
    <property type="match status" value="2"/>
</dbReference>
<evidence type="ECO:0000313" key="5">
    <source>
        <dbReference type="Proteomes" id="UP000317243"/>
    </source>
</evidence>
<name>A0A5C5WYH9_9PLAN</name>